<name>E2C4P3_HARSA</name>
<reference evidence="1 2" key="1">
    <citation type="journal article" date="2010" name="Science">
        <title>Genomic comparison of the ants Camponotus floridanus and Harpegnathos saltator.</title>
        <authorList>
            <person name="Bonasio R."/>
            <person name="Zhang G."/>
            <person name="Ye C."/>
            <person name="Mutti N.S."/>
            <person name="Fang X."/>
            <person name="Qin N."/>
            <person name="Donahue G."/>
            <person name="Yang P."/>
            <person name="Li Q."/>
            <person name="Li C."/>
            <person name="Zhang P."/>
            <person name="Huang Z."/>
            <person name="Berger S.L."/>
            <person name="Reinberg D."/>
            <person name="Wang J."/>
            <person name="Liebig J."/>
        </authorList>
    </citation>
    <scope>NUCLEOTIDE SEQUENCE [LARGE SCALE GENOMIC DNA]</scope>
    <source>
        <strain evidence="1 2">R22 G/1</strain>
    </source>
</reference>
<dbReference type="Proteomes" id="UP000008237">
    <property type="component" value="Unassembled WGS sequence"/>
</dbReference>
<sequence>APASQNNTEPPNKKAKLEDVTAERQYRIRGLRLSCDHERAPNKERDLNIR</sequence>
<dbReference type="EMBL" id="GL452546">
    <property type="protein sequence ID" value="EFN77084.1"/>
    <property type="molecule type" value="Genomic_DNA"/>
</dbReference>
<accession>E2C4P3</accession>
<feature type="non-terminal residue" evidence="1">
    <location>
        <position position="1"/>
    </location>
</feature>
<protein>
    <submittedName>
        <fullName evidence="1">Uncharacterized protein</fullName>
    </submittedName>
</protein>
<dbReference type="AlphaFoldDB" id="E2C4P3"/>
<evidence type="ECO:0000313" key="2">
    <source>
        <dbReference type="Proteomes" id="UP000008237"/>
    </source>
</evidence>
<proteinExistence type="predicted"/>
<gene>
    <name evidence="1" type="ORF">EAI_07593</name>
</gene>
<evidence type="ECO:0000313" key="1">
    <source>
        <dbReference type="EMBL" id="EFN77084.1"/>
    </source>
</evidence>
<keyword evidence="2" id="KW-1185">Reference proteome</keyword>
<dbReference type="InParanoid" id="E2C4P3"/>
<organism evidence="2">
    <name type="scientific">Harpegnathos saltator</name>
    <name type="common">Jerdon's jumping ant</name>
    <dbReference type="NCBI Taxonomy" id="610380"/>
    <lineage>
        <taxon>Eukaryota</taxon>
        <taxon>Metazoa</taxon>
        <taxon>Ecdysozoa</taxon>
        <taxon>Arthropoda</taxon>
        <taxon>Hexapoda</taxon>
        <taxon>Insecta</taxon>
        <taxon>Pterygota</taxon>
        <taxon>Neoptera</taxon>
        <taxon>Endopterygota</taxon>
        <taxon>Hymenoptera</taxon>
        <taxon>Apocrita</taxon>
        <taxon>Aculeata</taxon>
        <taxon>Formicoidea</taxon>
        <taxon>Formicidae</taxon>
        <taxon>Ponerinae</taxon>
        <taxon>Ponerini</taxon>
        <taxon>Harpegnathos</taxon>
    </lineage>
</organism>